<organism evidence="6 7">
    <name type="scientific">Litorihabitans aurantiacus</name>
    <dbReference type="NCBI Taxonomy" id="1930061"/>
    <lineage>
        <taxon>Bacteria</taxon>
        <taxon>Bacillati</taxon>
        <taxon>Actinomycetota</taxon>
        <taxon>Actinomycetes</taxon>
        <taxon>Micrococcales</taxon>
        <taxon>Beutenbergiaceae</taxon>
        <taxon>Litorihabitans</taxon>
    </lineage>
</organism>
<name>A0AA37XE69_9MICO</name>
<dbReference type="Pfam" id="PF00132">
    <property type="entry name" value="Hexapep"/>
    <property type="match status" value="1"/>
</dbReference>
<accession>A0AA37XE69</accession>
<reference evidence="6" key="2">
    <citation type="submission" date="2023-02" db="EMBL/GenBank/DDBJ databases">
        <authorList>
            <person name="Sun Q."/>
            <person name="Mori K."/>
        </authorList>
    </citation>
    <scope>NUCLEOTIDE SEQUENCE</scope>
    <source>
        <strain evidence="6">NBRC 112290</strain>
    </source>
</reference>
<dbReference type="AlphaFoldDB" id="A0AA37XE69"/>
<gene>
    <name evidence="6" type="ORF">GCM10025875_15200</name>
</gene>
<dbReference type="EMBL" id="BSUM01000001">
    <property type="protein sequence ID" value="GMA31528.1"/>
    <property type="molecule type" value="Genomic_DNA"/>
</dbReference>
<dbReference type="InterPro" id="IPR051159">
    <property type="entry name" value="Hexapeptide_acetyltransf"/>
</dbReference>
<keyword evidence="4" id="KW-0012">Acyltransferase</keyword>
<feature type="compositionally biased region" description="Basic residues" evidence="5">
    <location>
        <begin position="50"/>
        <end position="79"/>
    </location>
</feature>
<evidence type="ECO:0000256" key="5">
    <source>
        <dbReference type="SAM" id="MobiDB-lite"/>
    </source>
</evidence>
<dbReference type="FunFam" id="2.160.10.10:FF:000025">
    <property type="entry name" value="Hexapeptide-repeat containing-acetyltransferase"/>
    <property type="match status" value="1"/>
</dbReference>
<dbReference type="SUPFAM" id="SSF51161">
    <property type="entry name" value="Trimeric LpxA-like enzymes"/>
    <property type="match status" value="1"/>
</dbReference>
<evidence type="ECO:0000256" key="4">
    <source>
        <dbReference type="ARBA" id="ARBA00023315"/>
    </source>
</evidence>
<dbReference type="PANTHER" id="PTHR23416">
    <property type="entry name" value="SIALIC ACID SYNTHASE-RELATED"/>
    <property type="match status" value="1"/>
</dbReference>
<dbReference type="GO" id="GO:0005829">
    <property type="term" value="C:cytosol"/>
    <property type="evidence" value="ECO:0007669"/>
    <property type="project" value="TreeGrafter"/>
</dbReference>
<dbReference type="InterPro" id="IPR018357">
    <property type="entry name" value="Hexapep_transf_CS"/>
</dbReference>
<feature type="compositionally biased region" description="Basic and acidic residues" evidence="5">
    <location>
        <begin position="28"/>
        <end position="40"/>
    </location>
</feature>
<dbReference type="PROSITE" id="PS00101">
    <property type="entry name" value="HEXAPEP_TRANSFERASES"/>
    <property type="match status" value="1"/>
</dbReference>
<evidence type="ECO:0008006" key="8">
    <source>
        <dbReference type="Google" id="ProtNLM"/>
    </source>
</evidence>
<keyword evidence="7" id="KW-1185">Reference proteome</keyword>
<comment type="caution">
    <text evidence="6">The sequence shown here is derived from an EMBL/GenBank/DDBJ whole genome shotgun (WGS) entry which is preliminary data.</text>
</comment>
<dbReference type="InterPro" id="IPR011004">
    <property type="entry name" value="Trimer_LpxA-like_sf"/>
</dbReference>
<dbReference type="GO" id="GO:0008374">
    <property type="term" value="F:O-acyltransferase activity"/>
    <property type="evidence" value="ECO:0007669"/>
    <property type="project" value="TreeGrafter"/>
</dbReference>
<evidence type="ECO:0000256" key="3">
    <source>
        <dbReference type="ARBA" id="ARBA00022737"/>
    </source>
</evidence>
<reference evidence="6" key="1">
    <citation type="journal article" date="2014" name="Int. J. Syst. Evol. Microbiol.">
        <title>Complete genome sequence of Corynebacterium casei LMG S-19264T (=DSM 44701T), isolated from a smear-ripened cheese.</title>
        <authorList>
            <consortium name="US DOE Joint Genome Institute (JGI-PGF)"/>
            <person name="Walter F."/>
            <person name="Albersmeier A."/>
            <person name="Kalinowski J."/>
            <person name="Ruckert C."/>
        </authorList>
    </citation>
    <scope>NUCLEOTIDE SEQUENCE</scope>
    <source>
        <strain evidence="6">NBRC 112290</strain>
    </source>
</reference>
<evidence type="ECO:0000313" key="6">
    <source>
        <dbReference type="EMBL" id="GMA31528.1"/>
    </source>
</evidence>
<protein>
    <recommendedName>
        <fullName evidence="8">Sugar O-acetyltransferase</fullName>
    </recommendedName>
</protein>
<evidence type="ECO:0000256" key="1">
    <source>
        <dbReference type="ARBA" id="ARBA00007274"/>
    </source>
</evidence>
<dbReference type="InterPro" id="IPR001451">
    <property type="entry name" value="Hexapep"/>
</dbReference>
<sequence>MRRARGASWSRPVTVPPPGSDRGCTNVRYRDDRLLRRRPADPPGADARRGPLHRRRPRERPTRATRRRPRRRLPPRRGRGSPGARAILEDLLGTLGQDAYVKPPLFVDYGGGIHIGPRTFVNYHLTALDVATITIGADCQIGPNVQLLTPTHPIEPGPRRDKLEAAKPITIGDNVWLGGGVIVCPGVTIGDNSVIGAGAVVVRDVPADVVAVGNPARVVRHL</sequence>
<dbReference type="PANTHER" id="PTHR23416:SF23">
    <property type="entry name" value="ACETYLTRANSFERASE C18B11.09C-RELATED"/>
    <property type="match status" value="1"/>
</dbReference>
<comment type="similarity">
    <text evidence="1">Belongs to the transferase hexapeptide repeat family.</text>
</comment>
<keyword evidence="3" id="KW-0677">Repeat</keyword>
<dbReference type="Gene3D" id="2.160.10.10">
    <property type="entry name" value="Hexapeptide repeat proteins"/>
    <property type="match status" value="1"/>
</dbReference>
<feature type="region of interest" description="Disordered" evidence="5">
    <location>
        <begin position="1"/>
        <end position="84"/>
    </location>
</feature>
<dbReference type="Proteomes" id="UP001157161">
    <property type="component" value="Unassembled WGS sequence"/>
</dbReference>
<evidence type="ECO:0000256" key="2">
    <source>
        <dbReference type="ARBA" id="ARBA00022679"/>
    </source>
</evidence>
<evidence type="ECO:0000313" key="7">
    <source>
        <dbReference type="Proteomes" id="UP001157161"/>
    </source>
</evidence>
<proteinExistence type="inferred from homology"/>
<keyword evidence="2" id="KW-0808">Transferase</keyword>
<dbReference type="CDD" id="cd03357">
    <property type="entry name" value="LbH_MAT_GAT"/>
    <property type="match status" value="1"/>
</dbReference>